<gene>
    <name evidence="1" type="ORF">UT08_C0010G0020</name>
</gene>
<comment type="caution">
    <text evidence="1">The sequence shown here is derived from an EMBL/GenBank/DDBJ whole genome shotgun (WGS) entry which is preliminary data.</text>
</comment>
<name>A0A0G0KZK7_9BACT</name>
<dbReference type="Proteomes" id="UP000034081">
    <property type="component" value="Unassembled WGS sequence"/>
</dbReference>
<evidence type="ECO:0000313" key="2">
    <source>
        <dbReference type="Proteomes" id="UP000034081"/>
    </source>
</evidence>
<dbReference type="EMBL" id="LBVL01000010">
    <property type="protein sequence ID" value="KKQ85093.1"/>
    <property type="molecule type" value="Genomic_DNA"/>
</dbReference>
<evidence type="ECO:0000313" key="1">
    <source>
        <dbReference type="EMBL" id="KKQ85093.1"/>
    </source>
</evidence>
<dbReference type="STRING" id="1618570.UT08_C0010G0020"/>
<dbReference type="AlphaFoldDB" id="A0A0G0KZK7"/>
<protein>
    <submittedName>
        <fullName evidence="1">Uncharacterized protein</fullName>
    </submittedName>
</protein>
<accession>A0A0G0KZK7</accession>
<reference evidence="1 2" key="1">
    <citation type="journal article" date="2015" name="Nature">
        <title>rRNA introns, odd ribosomes, and small enigmatic genomes across a large radiation of phyla.</title>
        <authorList>
            <person name="Brown C.T."/>
            <person name="Hug L.A."/>
            <person name="Thomas B.C."/>
            <person name="Sharon I."/>
            <person name="Castelle C.J."/>
            <person name="Singh A."/>
            <person name="Wilkins M.J."/>
            <person name="Williams K.H."/>
            <person name="Banfield J.F."/>
        </authorList>
    </citation>
    <scope>NUCLEOTIDE SEQUENCE [LARGE SCALE GENOMIC DNA]</scope>
</reference>
<sequence length="90" mass="10349">MIEREIEPKPIVCIYCEDYAQIPAVENIKTIDGKWEPVCNMHGTWANAVGLVSNGYVQPEFVDLADYMRDVINDNTLRHFEEISIKDYGL</sequence>
<proteinExistence type="predicted"/>
<organism evidence="1 2">
    <name type="scientific">Candidatus Woesebacteria bacterium GW2011_GWB1_38_8</name>
    <dbReference type="NCBI Taxonomy" id="1618570"/>
    <lineage>
        <taxon>Bacteria</taxon>
        <taxon>Candidatus Woeseibacteriota</taxon>
    </lineage>
</organism>